<keyword evidence="2" id="KW-1185">Reference proteome</keyword>
<organism evidence="1 2">
    <name type="scientific">Lentinus brumalis</name>
    <dbReference type="NCBI Taxonomy" id="2498619"/>
    <lineage>
        <taxon>Eukaryota</taxon>
        <taxon>Fungi</taxon>
        <taxon>Dikarya</taxon>
        <taxon>Basidiomycota</taxon>
        <taxon>Agaricomycotina</taxon>
        <taxon>Agaricomycetes</taxon>
        <taxon>Polyporales</taxon>
        <taxon>Polyporaceae</taxon>
        <taxon>Lentinus</taxon>
    </lineage>
</organism>
<dbReference type="Proteomes" id="UP000256964">
    <property type="component" value="Unassembled WGS sequence"/>
</dbReference>
<reference evidence="1 2" key="1">
    <citation type="journal article" date="2018" name="Biotechnol. Biofuels">
        <title>Integrative visual omics of the white-rot fungus Polyporus brumalis exposes the biotechnological potential of its oxidative enzymes for delignifying raw plant biomass.</title>
        <authorList>
            <person name="Miyauchi S."/>
            <person name="Rancon A."/>
            <person name="Drula E."/>
            <person name="Hage H."/>
            <person name="Chaduli D."/>
            <person name="Favel A."/>
            <person name="Grisel S."/>
            <person name="Henrissat B."/>
            <person name="Herpoel-Gimbert I."/>
            <person name="Ruiz-Duenas F.J."/>
            <person name="Chevret D."/>
            <person name="Hainaut M."/>
            <person name="Lin J."/>
            <person name="Wang M."/>
            <person name="Pangilinan J."/>
            <person name="Lipzen A."/>
            <person name="Lesage-Meessen L."/>
            <person name="Navarro D."/>
            <person name="Riley R."/>
            <person name="Grigoriev I.V."/>
            <person name="Zhou S."/>
            <person name="Raouche S."/>
            <person name="Rosso M.N."/>
        </authorList>
    </citation>
    <scope>NUCLEOTIDE SEQUENCE [LARGE SCALE GENOMIC DNA]</scope>
    <source>
        <strain evidence="1 2">BRFM 1820</strain>
    </source>
</reference>
<evidence type="ECO:0000313" key="2">
    <source>
        <dbReference type="Proteomes" id="UP000256964"/>
    </source>
</evidence>
<accession>A0A371DA35</accession>
<protein>
    <submittedName>
        <fullName evidence="1">Uncharacterized protein</fullName>
    </submittedName>
</protein>
<dbReference type="AlphaFoldDB" id="A0A371DA35"/>
<sequence>MPSCGSSLLCMVIPDAPEFNAFPSFDSGNISYVRAFSHRSAGLREAVMTTRIVLRTPEVLERRALHRNCIQVSAIALLSAHWSSSQIAERRCYAGTGPILGEALVRSVVHWRSASRPPSITSYVMLKHAQRSKSSHIAADAACAQCGLGDESSS</sequence>
<name>A0A371DA35_9APHY</name>
<evidence type="ECO:0000313" key="1">
    <source>
        <dbReference type="EMBL" id="RDX49405.1"/>
    </source>
</evidence>
<gene>
    <name evidence="1" type="ORF">OH76DRAFT_528503</name>
</gene>
<dbReference type="EMBL" id="KZ857405">
    <property type="protein sequence ID" value="RDX49405.1"/>
    <property type="molecule type" value="Genomic_DNA"/>
</dbReference>
<proteinExistence type="predicted"/>